<accession>A0A0F9WUR5</accession>
<dbReference type="AlphaFoldDB" id="A0A0F9WUR5"/>
<proteinExistence type="predicted"/>
<dbReference type="GeneID" id="36319445"/>
<protein>
    <submittedName>
        <fullName evidence="1">Uncharacterized protein</fullName>
    </submittedName>
</protein>
<organism evidence="1 2">
    <name type="scientific">Vairimorpha ceranae</name>
    <dbReference type="NCBI Taxonomy" id="40302"/>
    <lineage>
        <taxon>Eukaryota</taxon>
        <taxon>Fungi</taxon>
        <taxon>Fungi incertae sedis</taxon>
        <taxon>Microsporidia</taxon>
        <taxon>Nosematidae</taxon>
        <taxon>Vairimorpha</taxon>
    </lineage>
</organism>
<reference evidence="1 2" key="1">
    <citation type="journal article" date="2015" name="Environ. Microbiol.">
        <title>Genome analyses suggest the presence of polyploidy and recent human-driven expansions in eight global populations of the honeybee pathogen Nosema ceranae.</title>
        <authorList>
            <person name="Pelin A."/>
            <person name="Selman M."/>
            <person name="Aris-Brosou S."/>
            <person name="Farinelli L."/>
            <person name="Corradi N."/>
        </authorList>
    </citation>
    <scope>NUCLEOTIDE SEQUENCE [LARGE SCALE GENOMIC DNA]</scope>
    <source>
        <strain evidence="1 2">PA08 1199</strain>
    </source>
</reference>
<sequence length="177" mass="21326">MERERGRFTSLRFVYLFTSILFYFFNKQPQTVTSVKKTNKKHNVVIPYSIADIQDNSFIFVNVSESLSEHLFKKCILCRNIAYIRILNLKQAEIFTQLNLTNLEGIFFFKNRNEIYDLKNRKWIAKKYNDEKIMCWDIYFLSEILRFKAFFVDRNMKGIELSILSLLIKIVLQRMVF</sequence>
<name>A0A0F9WUR5_9MICR</name>
<dbReference type="VEuPathDB" id="MicrosporidiaDB:AAJ76_2000831"/>
<dbReference type="VEuPathDB" id="MicrosporidiaDB:NCER_101016"/>
<dbReference type="VEuPathDB" id="MicrosporidiaDB:G9O61_00g005770"/>
<comment type="caution">
    <text evidence="1">The sequence shown here is derived from an EMBL/GenBank/DDBJ whole genome shotgun (WGS) entry which is preliminary data.</text>
</comment>
<dbReference type="Proteomes" id="UP000034350">
    <property type="component" value="Unassembled WGS sequence"/>
</dbReference>
<gene>
    <name evidence="1" type="ORF">AAJ76_2000831</name>
</gene>
<dbReference type="RefSeq" id="XP_024332230.1">
    <property type="nucleotide sequence ID" value="XM_024474521.1"/>
</dbReference>
<evidence type="ECO:0000313" key="1">
    <source>
        <dbReference type="EMBL" id="KKO76488.1"/>
    </source>
</evidence>
<evidence type="ECO:0000313" key="2">
    <source>
        <dbReference type="Proteomes" id="UP000034350"/>
    </source>
</evidence>
<dbReference type="EMBL" id="JPQZ01000002">
    <property type="protein sequence ID" value="KKO76488.1"/>
    <property type="molecule type" value="Genomic_DNA"/>
</dbReference>
<keyword evidence="2" id="KW-1185">Reference proteome</keyword>